<organism evidence="2 3">
    <name type="scientific">Pseudanabaena catenata USMAC16</name>
    <dbReference type="NCBI Taxonomy" id="1855837"/>
    <lineage>
        <taxon>Bacteria</taxon>
        <taxon>Bacillati</taxon>
        <taxon>Cyanobacteriota</taxon>
        <taxon>Cyanophyceae</taxon>
        <taxon>Pseudanabaenales</taxon>
        <taxon>Pseudanabaenaceae</taxon>
        <taxon>Pseudanabaena</taxon>
    </lineage>
</organism>
<feature type="region of interest" description="Disordered" evidence="1">
    <location>
        <begin position="234"/>
        <end position="259"/>
    </location>
</feature>
<dbReference type="InterPro" id="IPR029013">
    <property type="entry name" value="HP0062-like_sf"/>
</dbReference>
<dbReference type="SUPFAM" id="SSF158414">
    <property type="entry name" value="HP0062-like"/>
    <property type="match status" value="1"/>
</dbReference>
<dbReference type="AlphaFoldDB" id="A0A9X4RGP5"/>
<gene>
    <name evidence="2" type="ORF">FEV09_05345</name>
</gene>
<dbReference type="RefSeq" id="WP_009626037.1">
    <property type="nucleotide sequence ID" value="NZ_VBTY01000028.1"/>
</dbReference>
<evidence type="ECO:0008006" key="4">
    <source>
        <dbReference type="Google" id="ProtNLM"/>
    </source>
</evidence>
<evidence type="ECO:0000313" key="2">
    <source>
        <dbReference type="EMBL" id="MDG3493978.1"/>
    </source>
</evidence>
<protein>
    <recommendedName>
        <fullName evidence="4">WXG100 family type VII secretion target</fullName>
    </recommendedName>
</protein>
<reference evidence="2" key="1">
    <citation type="submission" date="2019-05" db="EMBL/GenBank/DDBJ databases">
        <title>Whole genome sequencing of Pseudanabaena catenata USMAC16.</title>
        <authorList>
            <person name="Khan Z."/>
            <person name="Omar W.M."/>
            <person name="Convey P."/>
            <person name="Merican F."/>
            <person name="Najimudin N."/>
        </authorList>
    </citation>
    <scope>NUCLEOTIDE SEQUENCE</scope>
    <source>
        <strain evidence="2">USMAC16</strain>
    </source>
</reference>
<feature type="compositionally biased region" description="Basic and acidic residues" evidence="1">
    <location>
        <begin position="234"/>
        <end position="251"/>
    </location>
</feature>
<feature type="region of interest" description="Disordered" evidence="1">
    <location>
        <begin position="108"/>
        <end position="130"/>
    </location>
</feature>
<sequence length="259" mass="29426">MATQTKFDIEEAKELSRQLQNLRDVLDQEFSRLINQWHNLESTWRDDQYSDFVHDFWEEFLDKTKTTIKIYEKTSEYLDRKIQITEQVYGLGAISEILTAKLPIQMGSPNSTSASSQSAPNNPRATNDSSLENLLNSINNGFYQAIANLRKGTASGMIFTTIFLGGLMKNYDEIIAPAIAVYDEMIAKNPNLPEDSAPKIITKISDDLKKEIGLSSDLEWLDASLEKLDASMEISQKKKDEEDERNRKLLDYPEITGGK</sequence>
<dbReference type="Proteomes" id="UP001152872">
    <property type="component" value="Unassembled WGS sequence"/>
</dbReference>
<evidence type="ECO:0000256" key="1">
    <source>
        <dbReference type="SAM" id="MobiDB-lite"/>
    </source>
</evidence>
<keyword evidence="3" id="KW-1185">Reference proteome</keyword>
<proteinExistence type="predicted"/>
<accession>A0A9X4RGP5</accession>
<comment type="caution">
    <text evidence="2">The sequence shown here is derived from an EMBL/GenBank/DDBJ whole genome shotgun (WGS) entry which is preliminary data.</text>
</comment>
<evidence type="ECO:0000313" key="3">
    <source>
        <dbReference type="Proteomes" id="UP001152872"/>
    </source>
</evidence>
<name>A0A9X4RGP5_9CYAN</name>
<dbReference type="EMBL" id="VBTY01000028">
    <property type="protein sequence ID" value="MDG3493978.1"/>
    <property type="molecule type" value="Genomic_DNA"/>
</dbReference>
<dbReference type="Gene3D" id="1.10.287.850">
    <property type="entry name" value="HP0062-like domain"/>
    <property type="match status" value="1"/>
</dbReference>